<feature type="transmembrane region" description="Helical" evidence="1">
    <location>
        <begin position="34"/>
        <end position="54"/>
    </location>
</feature>
<evidence type="ECO:0000313" key="2">
    <source>
        <dbReference type="EMBL" id="GMT30937.1"/>
    </source>
</evidence>
<evidence type="ECO:0000256" key="1">
    <source>
        <dbReference type="SAM" id="Phobius"/>
    </source>
</evidence>
<dbReference type="EMBL" id="BTSY01000005">
    <property type="protein sequence ID" value="GMT30937.1"/>
    <property type="molecule type" value="Genomic_DNA"/>
</dbReference>
<keyword evidence="1" id="KW-0812">Transmembrane</keyword>
<feature type="non-terminal residue" evidence="2">
    <location>
        <position position="129"/>
    </location>
</feature>
<protein>
    <submittedName>
        <fullName evidence="2">Uncharacterized protein</fullName>
    </submittedName>
</protein>
<keyword evidence="1" id="KW-1133">Transmembrane helix</keyword>
<accession>A0AAV5WGC9</accession>
<feature type="transmembrane region" description="Helical" evidence="1">
    <location>
        <begin position="61"/>
        <end position="79"/>
    </location>
</feature>
<dbReference type="Proteomes" id="UP001432322">
    <property type="component" value="Unassembled WGS sequence"/>
</dbReference>
<comment type="caution">
    <text evidence="2">The sequence shown here is derived from an EMBL/GenBank/DDBJ whole genome shotgun (WGS) entry which is preliminary data.</text>
</comment>
<keyword evidence="1" id="KW-0472">Membrane</keyword>
<gene>
    <name evidence="2" type="ORF">PFISCL1PPCAC_22234</name>
</gene>
<keyword evidence="3" id="KW-1185">Reference proteome</keyword>
<feature type="transmembrane region" description="Helical" evidence="1">
    <location>
        <begin position="99"/>
        <end position="116"/>
    </location>
</feature>
<dbReference type="AlphaFoldDB" id="A0AAV5WGC9"/>
<proteinExistence type="predicted"/>
<organism evidence="2 3">
    <name type="scientific">Pristionchus fissidentatus</name>
    <dbReference type="NCBI Taxonomy" id="1538716"/>
    <lineage>
        <taxon>Eukaryota</taxon>
        <taxon>Metazoa</taxon>
        <taxon>Ecdysozoa</taxon>
        <taxon>Nematoda</taxon>
        <taxon>Chromadorea</taxon>
        <taxon>Rhabditida</taxon>
        <taxon>Rhabditina</taxon>
        <taxon>Diplogasteromorpha</taxon>
        <taxon>Diplogasteroidea</taxon>
        <taxon>Neodiplogasteridae</taxon>
        <taxon>Pristionchus</taxon>
    </lineage>
</organism>
<sequence>MSRLCGLVFQIIALVSLLIGTIAAFYLKLVDINVAAPIVTSLSIPICMMTENIIGKKETTVVWVQAVPFFLSFFAAAILEQLMTTGVVARDAANLWLEIGKSAAILFMFPVYFTVVRPPTTRHLPVYSK</sequence>
<name>A0AAV5WGC9_9BILA</name>
<evidence type="ECO:0000313" key="3">
    <source>
        <dbReference type="Proteomes" id="UP001432322"/>
    </source>
</evidence>
<reference evidence="2" key="1">
    <citation type="submission" date="2023-10" db="EMBL/GenBank/DDBJ databases">
        <title>Genome assembly of Pristionchus species.</title>
        <authorList>
            <person name="Yoshida K."/>
            <person name="Sommer R.J."/>
        </authorList>
    </citation>
    <scope>NUCLEOTIDE SEQUENCE</scope>
    <source>
        <strain evidence="2">RS5133</strain>
    </source>
</reference>